<reference evidence="8 9" key="1">
    <citation type="submission" date="2020-07" db="EMBL/GenBank/DDBJ databases">
        <title>Genomic Encyclopedia of Type Strains, Phase IV (KMG-V): Genome sequencing to study the core and pangenomes of soil and plant-associated prokaryotes.</title>
        <authorList>
            <person name="Whitman W."/>
        </authorList>
    </citation>
    <scope>NUCLEOTIDE SEQUENCE [LARGE SCALE GENOMIC DNA]</scope>
    <source>
        <strain evidence="8 9">X4EP2</strain>
    </source>
</reference>
<comment type="similarity">
    <text evidence="1">Belongs to the sigma-70 factor family. ECF subfamily.</text>
</comment>
<dbReference type="PANTHER" id="PTHR43133">
    <property type="entry name" value="RNA POLYMERASE ECF-TYPE SIGMA FACTO"/>
    <property type="match status" value="1"/>
</dbReference>
<dbReference type="RefSeq" id="WP_246301569.1">
    <property type="nucleotide sequence ID" value="NZ_JACCCW010000001.1"/>
</dbReference>
<dbReference type="GO" id="GO:0016987">
    <property type="term" value="F:sigma factor activity"/>
    <property type="evidence" value="ECO:0007669"/>
    <property type="project" value="UniProtKB-KW"/>
</dbReference>
<evidence type="ECO:0000313" key="8">
    <source>
        <dbReference type="EMBL" id="NYF78344.1"/>
    </source>
</evidence>
<dbReference type="GO" id="GO:0003677">
    <property type="term" value="F:DNA binding"/>
    <property type="evidence" value="ECO:0007669"/>
    <property type="project" value="UniProtKB-KW"/>
</dbReference>
<dbReference type="InterPro" id="IPR014284">
    <property type="entry name" value="RNA_pol_sigma-70_dom"/>
</dbReference>
<evidence type="ECO:0000259" key="6">
    <source>
        <dbReference type="Pfam" id="PF04542"/>
    </source>
</evidence>
<dbReference type="Pfam" id="PF04542">
    <property type="entry name" value="Sigma70_r2"/>
    <property type="match status" value="1"/>
</dbReference>
<dbReference type="InterPro" id="IPR013325">
    <property type="entry name" value="RNA_pol_sigma_r2"/>
</dbReference>
<comment type="caution">
    <text evidence="8">The sequence shown here is derived from an EMBL/GenBank/DDBJ whole genome shotgun (WGS) entry which is preliminary data.</text>
</comment>
<protein>
    <submittedName>
        <fullName evidence="8">RNA polymerase sigma-70 factor (ECF subfamily)</fullName>
    </submittedName>
</protein>
<dbReference type="InterPro" id="IPR013249">
    <property type="entry name" value="RNA_pol_sigma70_r4_t2"/>
</dbReference>
<dbReference type="PANTHER" id="PTHR43133:SF8">
    <property type="entry name" value="RNA POLYMERASE SIGMA FACTOR HI_1459-RELATED"/>
    <property type="match status" value="1"/>
</dbReference>
<sequence>MALSSIEDARSDIDLAALVQTYSALLFRVAHSVLRSRAEAEDVVQDVFVRVLEHRLSLPAVRDMRVWLIRIAWNLAIDRRRRIRPQQMDEGFAETLVARSIPADQSVAETQQIQAVLREIERLPKKERDVLLLSALEELETPEMAKVLGRSESAIRALLFRARMRLRERLEKRGDA</sequence>
<keyword evidence="9" id="KW-1185">Reference proteome</keyword>
<feature type="domain" description="RNA polymerase sigma factor 70 region 4 type 2" evidence="7">
    <location>
        <begin position="114"/>
        <end position="166"/>
    </location>
</feature>
<name>A0A7Y9PER4_9BACT</name>
<accession>A0A7Y9PER4</accession>
<evidence type="ECO:0000256" key="3">
    <source>
        <dbReference type="ARBA" id="ARBA00023082"/>
    </source>
</evidence>
<dbReference type="SUPFAM" id="SSF88659">
    <property type="entry name" value="Sigma3 and sigma4 domains of RNA polymerase sigma factors"/>
    <property type="match status" value="1"/>
</dbReference>
<evidence type="ECO:0000256" key="5">
    <source>
        <dbReference type="ARBA" id="ARBA00023163"/>
    </source>
</evidence>
<dbReference type="SUPFAM" id="SSF88946">
    <property type="entry name" value="Sigma2 domain of RNA polymerase sigma factors"/>
    <property type="match status" value="1"/>
</dbReference>
<dbReference type="InterPro" id="IPR039425">
    <property type="entry name" value="RNA_pol_sigma-70-like"/>
</dbReference>
<keyword evidence="5" id="KW-0804">Transcription</keyword>
<dbReference type="AlphaFoldDB" id="A0A7Y9PER4"/>
<dbReference type="Gene3D" id="1.10.10.10">
    <property type="entry name" value="Winged helix-like DNA-binding domain superfamily/Winged helix DNA-binding domain"/>
    <property type="match status" value="1"/>
</dbReference>
<keyword evidence="4" id="KW-0238">DNA-binding</keyword>
<organism evidence="8 9">
    <name type="scientific">Granulicella arctica</name>
    <dbReference type="NCBI Taxonomy" id="940613"/>
    <lineage>
        <taxon>Bacteria</taxon>
        <taxon>Pseudomonadati</taxon>
        <taxon>Acidobacteriota</taxon>
        <taxon>Terriglobia</taxon>
        <taxon>Terriglobales</taxon>
        <taxon>Acidobacteriaceae</taxon>
        <taxon>Granulicella</taxon>
    </lineage>
</organism>
<feature type="domain" description="RNA polymerase sigma-70 region 2" evidence="6">
    <location>
        <begin position="18"/>
        <end position="83"/>
    </location>
</feature>
<evidence type="ECO:0000256" key="4">
    <source>
        <dbReference type="ARBA" id="ARBA00023125"/>
    </source>
</evidence>
<evidence type="ECO:0000313" key="9">
    <source>
        <dbReference type="Proteomes" id="UP000589520"/>
    </source>
</evidence>
<evidence type="ECO:0000256" key="1">
    <source>
        <dbReference type="ARBA" id="ARBA00010641"/>
    </source>
</evidence>
<dbReference type="Proteomes" id="UP000589520">
    <property type="component" value="Unassembled WGS sequence"/>
</dbReference>
<dbReference type="InterPro" id="IPR036388">
    <property type="entry name" value="WH-like_DNA-bd_sf"/>
</dbReference>
<dbReference type="GO" id="GO:0006352">
    <property type="term" value="P:DNA-templated transcription initiation"/>
    <property type="evidence" value="ECO:0007669"/>
    <property type="project" value="InterPro"/>
</dbReference>
<evidence type="ECO:0000259" key="7">
    <source>
        <dbReference type="Pfam" id="PF08281"/>
    </source>
</evidence>
<keyword evidence="2" id="KW-0805">Transcription regulation</keyword>
<dbReference type="EMBL" id="JACCCW010000001">
    <property type="protein sequence ID" value="NYF78344.1"/>
    <property type="molecule type" value="Genomic_DNA"/>
</dbReference>
<evidence type="ECO:0000256" key="2">
    <source>
        <dbReference type="ARBA" id="ARBA00023015"/>
    </source>
</evidence>
<dbReference type="Gene3D" id="1.10.1740.10">
    <property type="match status" value="1"/>
</dbReference>
<dbReference type="NCBIfam" id="TIGR02937">
    <property type="entry name" value="sigma70-ECF"/>
    <property type="match status" value="1"/>
</dbReference>
<proteinExistence type="inferred from homology"/>
<dbReference type="InterPro" id="IPR013324">
    <property type="entry name" value="RNA_pol_sigma_r3/r4-like"/>
</dbReference>
<dbReference type="InterPro" id="IPR007627">
    <property type="entry name" value="RNA_pol_sigma70_r2"/>
</dbReference>
<keyword evidence="3" id="KW-0731">Sigma factor</keyword>
<gene>
    <name evidence="8" type="ORF">HDF17_000631</name>
</gene>
<dbReference type="Pfam" id="PF08281">
    <property type="entry name" value="Sigma70_r4_2"/>
    <property type="match status" value="1"/>
</dbReference>